<name>A0A690UZR4_CAMJU</name>
<comment type="caution">
    <text evidence="2">The sequence shown here is derived from an EMBL/GenBank/DDBJ whole genome shotgun (WGS) entry which is preliminary data.</text>
</comment>
<keyword evidence="1" id="KW-0175">Coiled coil</keyword>
<dbReference type="RefSeq" id="WP_215469938.1">
    <property type="nucleotide sequence ID" value="NZ_CATQGO010000005.1"/>
</dbReference>
<organism evidence="2 3">
    <name type="scientific">Campylobacter jejuni</name>
    <dbReference type="NCBI Taxonomy" id="197"/>
    <lineage>
        <taxon>Bacteria</taxon>
        <taxon>Pseudomonadati</taxon>
        <taxon>Campylobacterota</taxon>
        <taxon>Epsilonproteobacteria</taxon>
        <taxon>Campylobacterales</taxon>
        <taxon>Campylobacteraceae</taxon>
        <taxon>Campylobacter</taxon>
    </lineage>
</organism>
<dbReference type="AlphaFoldDB" id="A0A690UZR4"/>
<feature type="coiled-coil region" evidence="1">
    <location>
        <begin position="2"/>
        <end position="65"/>
    </location>
</feature>
<dbReference type="EMBL" id="AANOVI010000007">
    <property type="protein sequence ID" value="EDP8234649.1"/>
    <property type="molecule type" value="Genomic_DNA"/>
</dbReference>
<evidence type="ECO:0000313" key="3">
    <source>
        <dbReference type="Proteomes" id="UP000478805"/>
    </source>
</evidence>
<evidence type="ECO:0000313" key="2">
    <source>
        <dbReference type="EMBL" id="EDP8234649.1"/>
    </source>
</evidence>
<reference evidence="2 3" key="1">
    <citation type="submission" date="2020-01" db="EMBL/GenBank/DDBJ databases">
        <authorList>
            <consortium name="PulseNet: The National Subtyping Network for Foodborne Disease Surveillance"/>
            <person name="Tarr C.L."/>
            <person name="Trees E."/>
            <person name="Katz L.S."/>
            <person name="Carleton-Romer H.A."/>
            <person name="Stroika S."/>
            <person name="Kucerova Z."/>
            <person name="Roache K.F."/>
            <person name="Sabol A.L."/>
            <person name="Besser J."/>
            <person name="Gerner-Smidt P."/>
        </authorList>
    </citation>
    <scope>NUCLEOTIDE SEQUENCE [LARGE SCALE GENOMIC DNA]</scope>
    <source>
        <strain evidence="2 3">PNUSAC014094</strain>
    </source>
</reference>
<evidence type="ECO:0000256" key="1">
    <source>
        <dbReference type="SAM" id="Coils"/>
    </source>
</evidence>
<accession>A0A690UZR4</accession>
<proteinExistence type="predicted"/>
<evidence type="ECO:0008006" key="4">
    <source>
        <dbReference type="Google" id="ProtNLM"/>
    </source>
</evidence>
<dbReference type="Proteomes" id="UP000478805">
    <property type="component" value="Unassembled WGS sequence"/>
</dbReference>
<sequence>MKKNTNEQLEQLKELNQGGLNQEIEDLTKRALAIHRSIQRVKHERSILNQDIKEYQSDFDEIMEKIAFLKEPNLFNKKGSDDVSPTTL</sequence>
<gene>
    <name evidence="2" type="ORF">GSU20_06745</name>
</gene>
<protein>
    <recommendedName>
        <fullName evidence="4">Emm-like protein</fullName>
    </recommendedName>
</protein>